<dbReference type="Proteomes" id="UP000501849">
    <property type="component" value="Chromosome"/>
</dbReference>
<organism evidence="2 3">
    <name type="scientific">Mycolicibacterium frederiksbergense</name>
    <dbReference type="NCBI Taxonomy" id="117567"/>
    <lineage>
        <taxon>Bacteria</taxon>
        <taxon>Bacillati</taxon>
        <taxon>Actinomycetota</taxon>
        <taxon>Actinomycetes</taxon>
        <taxon>Mycobacteriales</taxon>
        <taxon>Mycobacteriaceae</taxon>
        <taxon>Mycolicibacterium</taxon>
    </lineage>
</organism>
<feature type="transmembrane region" description="Helical" evidence="1">
    <location>
        <begin position="234"/>
        <end position="252"/>
    </location>
</feature>
<reference evidence="2 3" key="1">
    <citation type="submission" date="2019-04" db="EMBL/GenBank/DDBJ databases">
        <title>Draft, Whole-Genome Sequence of the Anthracene-degrading Mycobacterium frederiksbergense LB501T, Isolated from a Polycyclic Aromatic Hydrocarbon (PAH)-Contaminated Soil.</title>
        <authorList>
            <person name="Augelletti F."/>
        </authorList>
    </citation>
    <scope>NUCLEOTIDE SEQUENCE [LARGE SCALE GENOMIC DNA]</scope>
    <source>
        <strain evidence="2 3">LB 501T</strain>
    </source>
</reference>
<dbReference type="Pfam" id="PF09490">
    <property type="entry name" value="CbtA"/>
    <property type="match status" value="1"/>
</dbReference>
<dbReference type="RefSeq" id="WP_168142108.1">
    <property type="nucleotide sequence ID" value="NZ_CBCSDT010000020.1"/>
</dbReference>
<keyword evidence="3" id="KW-1185">Reference proteome</keyword>
<keyword evidence="1" id="KW-1133">Transmembrane helix</keyword>
<dbReference type="InterPro" id="IPR012666">
    <property type="entry name" value="CbtA_put"/>
</dbReference>
<keyword evidence="1" id="KW-0812">Transmembrane</keyword>
<feature type="transmembrane region" description="Helical" evidence="1">
    <location>
        <begin position="145"/>
        <end position="167"/>
    </location>
</feature>
<evidence type="ECO:0000313" key="3">
    <source>
        <dbReference type="Proteomes" id="UP000501849"/>
    </source>
</evidence>
<feature type="transmembrane region" description="Helical" evidence="1">
    <location>
        <begin position="174"/>
        <end position="195"/>
    </location>
</feature>
<evidence type="ECO:0008006" key="4">
    <source>
        <dbReference type="Google" id="ProtNLM"/>
    </source>
</evidence>
<keyword evidence="1" id="KW-0472">Membrane</keyword>
<gene>
    <name evidence="2" type="ORF">EXE63_11775</name>
</gene>
<sequence>MEKKIIGLGLLSGALAGSASFLYARTQIAPLITEAISYEEARSHAAAGGEHAHEHEVFARTVQENIGAGVGTIMFAIITGALFAVAVSIVLATLQRHRITADPRLVAVLAAVAGFVTVAVVPWVAYPANLPGVGQPESAGDRTTAYLAVIIASVALAAVAGTAALRLAPRLGGCAAAVTGCVGYLAAISAVVIALPSFRETPSAITDSDGTLLFPGFPADLLADFRTDALICQALLWFVIAGSYAVLLPSVVKAGKTTGGELYAHR</sequence>
<evidence type="ECO:0000256" key="1">
    <source>
        <dbReference type="SAM" id="Phobius"/>
    </source>
</evidence>
<feature type="transmembrane region" description="Helical" evidence="1">
    <location>
        <begin position="73"/>
        <end position="94"/>
    </location>
</feature>
<accession>A0A6H0S2A9</accession>
<protein>
    <recommendedName>
        <fullName evidence="4">Cobalt transporter</fullName>
    </recommendedName>
</protein>
<dbReference type="EMBL" id="CP038799">
    <property type="protein sequence ID" value="QIV81498.1"/>
    <property type="molecule type" value="Genomic_DNA"/>
</dbReference>
<feature type="transmembrane region" description="Helical" evidence="1">
    <location>
        <begin position="106"/>
        <end position="125"/>
    </location>
</feature>
<evidence type="ECO:0000313" key="2">
    <source>
        <dbReference type="EMBL" id="QIV81498.1"/>
    </source>
</evidence>
<proteinExistence type="predicted"/>
<dbReference type="KEGG" id="mfre:EXE63_11775"/>
<name>A0A6H0S2A9_9MYCO</name>
<dbReference type="AlphaFoldDB" id="A0A6H0S2A9"/>